<dbReference type="InterPro" id="IPR000719">
    <property type="entry name" value="Prot_kinase_dom"/>
</dbReference>
<evidence type="ECO:0000313" key="14">
    <source>
        <dbReference type="Proteomes" id="UP000633448"/>
    </source>
</evidence>
<comment type="caution">
    <text evidence="13">The sequence shown here is derived from an EMBL/GenBank/DDBJ whole genome shotgun (WGS) entry which is preliminary data.</text>
</comment>
<dbReference type="OrthoDB" id="275301at2759"/>
<dbReference type="SUPFAM" id="SSF56112">
    <property type="entry name" value="Protein kinase-like (PK-like)"/>
    <property type="match status" value="1"/>
</dbReference>
<evidence type="ECO:0000256" key="7">
    <source>
        <dbReference type="ARBA" id="ARBA00022777"/>
    </source>
</evidence>
<keyword evidence="5" id="KW-0479">Metal-binding</keyword>
<dbReference type="SUPFAM" id="SSF54277">
    <property type="entry name" value="CAD &amp; PB1 domains"/>
    <property type="match status" value="1"/>
</dbReference>
<keyword evidence="9" id="KW-0460">Magnesium</keyword>
<keyword evidence="8" id="KW-0067">ATP-binding</keyword>
<dbReference type="Proteomes" id="UP000633448">
    <property type="component" value="Unassembled WGS sequence"/>
</dbReference>
<dbReference type="Pfam" id="PF00564">
    <property type="entry name" value="PB1"/>
    <property type="match status" value="1"/>
</dbReference>
<dbReference type="PANTHER" id="PTHR11584:SF392">
    <property type="entry name" value="MITOGEN-ACTIVATED PROTEIN KINASE KINASE KINASE 3"/>
    <property type="match status" value="1"/>
</dbReference>
<evidence type="ECO:0000259" key="12">
    <source>
        <dbReference type="PROSITE" id="PS51745"/>
    </source>
</evidence>
<dbReference type="GO" id="GO:0005524">
    <property type="term" value="F:ATP binding"/>
    <property type="evidence" value="ECO:0007669"/>
    <property type="project" value="UniProtKB-KW"/>
</dbReference>
<dbReference type="InterPro" id="IPR000270">
    <property type="entry name" value="PB1_dom"/>
</dbReference>
<evidence type="ECO:0000256" key="5">
    <source>
        <dbReference type="ARBA" id="ARBA00022723"/>
    </source>
</evidence>
<comment type="cofactor">
    <cofactor evidence="1">
        <name>Mg(2+)</name>
        <dbReference type="ChEBI" id="CHEBI:18420"/>
    </cofactor>
</comment>
<gene>
    <name evidence="13" type="primary">Map3k3_0</name>
    <name evidence="13" type="ORF">PITSOR_R07983</name>
</gene>
<evidence type="ECO:0000256" key="8">
    <source>
        <dbReference type="ARBA" id="ARBA00022840"/>
    </source>
</evidence>
<sequence length="633" mass="71213">DEEEALNSIMKDLAALGKCGGLLDNNRNKNSVHSSKQQRNVRIKFEYGGEKRIIQFPRPVKFKEVVQKVTDAFGQTMDLVCVNNELLIPLKSQEDLDKAMEQLELSPSLKSLRILVSAPKKANVSPSPSLLFCVRSEMPCYCVGDKQHEMRISRSMGDIMGSLYKDSERTRKYSTGSLHTGRSSPPPGSVPEEQQQIARQGSYTSINSEGEFIPETMDQNMLEAFISPDDSLSGSCQSLDRSVDSGSVAPPEVSIGMRMLLSKPNLSVMLKPRSYHRYLFGKGGTFPRQYHLSQSRKDYSDGRRTFPRSYFPQENLFQLVPSSRTKSFNGDSKLSTLKYDEYRPKCWNNCEKGLQVFSTSPTKARNSLQAPVNWRLGKLLGRGAFGEVYLCYDADTGRELSVKQVPFDPDSQETSKEVNALECEIQLLKTLRHDRIVQYYGCLRDPEEKKLSIFVEYMPGGSIKDQLKAYGALTENVTRKYTRQILQGVFYLHSNMIVHRDIKGANILRDSAGNVKLGDFGASKRIQTICMSGTGIKSVTGTPYWMSPEVISGEGYGRKADVWSVACTVVEMLTEKPPWAEFEAMAAIFKIATQPTNPQLPDSVSSCCRNFLKQIFVEEKRRPTAEDLLRHPF</sequence>
<dbReference type="InterPro" id="IPR034879">
    <property type="entry name" value="PB1_MEKK2/3"/>
</dbReference>
<dbReference type="PROSITE" id="PS51745">
    <property type="entry name" value="PB1"/>
    <property type="match status" value="1"/>
</dbReference>
<evidence type="ECO:0000256" key="3">
    <source>
        <dbReference type="ARBA" id="ARBA00022553"/>
    </source>
</evidence>
<dbReference type="PANTHER" id="PTHR11584">
    <property type="entry name" value="SERINE/THREONINE PROTEIN KINASE"/>
    <property type="match status" value="1"/>
</dbReference>
<feature type="compositionally biased region" description="Polar residues" evidence="10">
    <location>
        <begin position="192"/>
        <end position="201"/>
    </location>
</feature>
<evidence type="ECO:0000256" key="10">
    <source>
        <dbReference type="SAM" id="MobiDB-lite"/>
    </source>
</evidence>
<dbReference type="InterPro" id="IPR053793">
    <property type="entry name" value="PB1-like"/>
</dbReference>
<dbReference type="EMBL" id="WEKX01005969">
    <property type="protein sequence ID" value="NWI87038.1"/>
    <property type="molecule type" value="Genomic_DNA"/>
</dbReference>
<reference evidence="13" key="1">
    <citation type="submission" date="2019-10" db="EMBL/GenBank/DDBJ databases">
        <title>Bird 10,000 Genomes (B10K) Project - Family phase.</title>
        <authorList>
            <person name="Zhang G."/>
        </authorList>
    </citation>
    <scope>NUCLEOTIDE SEQUENCE</scope>
    <source>
        <strain evidence="13">B10K-DU-002-53</strain>
        <tissue evidence="13">Muscle</tissue>
    </source>
</reference>
<dbReference type="Pfam" id="PF00069">
    <property type="entry name" value="Pkinase"/>
    <property type="match status" value="1"/>
</dbReference>
<feature type="region of interest" description="Disordered" evidence="10">
    <location>
        <begin position="172"/>
        <end position="201"/>
    </location>
</feature>
<feature type="non-terminal residue" evidence="13">
    <location>
        <position position="633"/>
    </location>
</feature>
<dbReference type="CDD" id="cd06405">
    <property type="entry name" value="PB1_Mekk2_3"/>
    <property type="match status" value="1"/>
</dbReference>
<dbReference type="PROSITE" id="PS50011">
    <property type="entry name" value="PROTEIN_KINASE_DOM"/>
    <property type="match status" value="1"/>
</dbReference>
<keyword evidence="14" id="KW-1185">Reference proteome</keyword>
<feature type="domain" description="PB1" evidence="12">
    <location>
        <begin position="40"/>
        <end position="119"/>
    </location>
</feature>
<feature type="non-terminal residue" evidence="13">
    <location>
        <position position="1"/>
    </location>
</feature>
<dbReference type="SMART" id="SM00666">
    <property type="entry name" value="PB1"/>
    <property type="match status" value="1"/>
</dbReference>
<keyword evidence="6" id="KW-0547">Nucleotide-binding</keyword>
<evidence type="ECO:0000256" key="4">
    <source>
        <dbReference type="ARBA" id="ARBA00022679"/>
    </source>
</evidence>
<evidence type="ECO:0000259" key="11">
    <source>
        <dbReference type="PROSITE" id="PS50011"/>
    </source>
</evidence>
<name>A0A851F2X0_PITSO</name>
<evidence type="ECO:0000256" key="2">
    <source>
        <dbReference type="ARBA" id="ARBA00022527"/>
    </source>
</evidence>
<organism evidence="13 14">
    <name type="scientific">Pitta sordida</name>
    <name type="common">Hooded pitta</name>
    <dbReference type="NCBI Taxonomy" id="9163"/>
    <lineage>
        <taxon>Eukaryota</taxon>
        <taxon>Metazoa</taxon>
        <taxon>Chordata</taxon>
        <taxon>Craniata</taxon>
        <taxon>Vertebrata</taxon>
        <taxon>Euteleostomi</taxon>
        <taxon>Archelosauria</taxon>
        <taxon>Archosauria</taxon>
        <taxon>Dinosauria</taxon>
        <taxon>Saurischia</taxon>
        <taxon>Theropoda</taxon>
        <taxon>Coelurosauria</taxon>
        <taxon>Aves</taxon>
        <taxon>Neognathae</taxon>
        <taxon>Neoaves</taxon>
        <taxon>Telluraves</taxon>
        <taxon>Australaves</taxon>
        <taxon>Passeriformes</taxon>
        <taxon>Pittidae</taxon>
        <taxon>Pitta</taxon>
    </lineage>
</organism>
<dbReference type="AlphaFoldDB" id="A0A851F2X0"/>
<dbReference type="Gene3D" id="1.10.510.10">
    <property type="entry name" value="Transferase(Phosphotransferase) domain 1"/>
    <property type="match status" value="1"/>
</dbReference>
<dbReference type="Gene3D" id="3.10.20.90">
    <property type="entry name" value="Phosphatidylinositol 3-kinase Catalytic Subunit, Chain A, domain 1"/>
    <property type="match status" value="1"/>
</dbReference>
<protein>
    <submittedName>
        <fullName evidence="13">M3K3 kinase</fullName>
    </submittedName>
</protein>
<accession>A0A851F2X0</accession>
<dbReference type="FunFam" id="3.10.20.90:FF:000026">
    <property type="entry name" value="Mitogen-activated protein kinase kinase kinase 3 isoform 2"/>
    <property type="match status" value="1"/>
</dbReference>
<dbReference type="GO" id="GO:0004674">
    <property type="term" value="F:protein serine/threonine kinase activity"/>
    <property type="evidence" value="ECO:0007669"/>
    <property type="project" value="UniProtKB-KW"/>
</dbReference>
<keyword evidence="7 13" id="KW-0418">Kinase</keyword>
<evidence type="ECO:0000256" key="9">
    <source>
        <dbReference type="ARBA" id="ARBA00022842"/>
    </source>
</evidence>
<evidence type="ECO:0000313" key="13">
    <source>
        <dbReference type="EMBL" id="NWI87038.1"/>
    </source>
</evidence>
<keyword evidence="3" id="KW-0597">Phosphoprotein</keyword>
<dbReference type="CDD" id="cd06653">
    <property type="entry name" value="STKc_MEKK3_like_u1"/>
    <property type="match status" value="1"/>
</dbReference>
<dbReference type="FunFam" id="1.10.510.10:FF:000071">
    <property type="entry name" value="Mitogen-activated protein kinase kinase kinase 3 isoform 2"/>
    <property type="match status" value="1"/>
</dbReference>
<feature type="compositionally biased region" description="Polar residues" evidence="10">
    <location>
        <begin position="173"/>
        <end position="183"/>
    </location>
</feature>
<dbReference type="SMART" id="SM00220">
    <property type="entry name" value="S_TKc"/>
    <property type="match status" value="1"/>
</dbReference>
<keyword evidence="4" id="KW-0808">Transferase</keyword>
<dbReference type="GO" id="GO:0046872">
    <property type="term" value="F:metal ion binding"/>
    <property type="evidence" value="ECO:0007669"/>
    <property type="project" value="UniProtKB-KW"/>
</dbReference>
<evidence type="ECO:0000256" key="1">
    <source>
        <dbReference type="ARBA" id="ARBA00001946"/>
    </source>
</evidence>
<evidence type="ECO:0000256" key="6">
    <source>
        <dbReference type="ARBA" id="ARBA00022741"/>
    </source>
</evidence>
<dbReference type="InterPro" id="IPR011009">
    <property type="entry name" value="Kinase-like_dom_sf"/>
</dbReference>
<feature type="domain" description="Protein kinase" evidence="11">
    <location>
        <begin position="374"/>
        <end position="633"/>
    </location>
</feature>
<keyword evidence="2" id="KW-0723">Serine/threonine-protein kinase</keyword>
<proteinExistence type="predicted"/>